<sequence>MKIKGRSENQSLIEDNINVFERMLSEIVEYLSEQSNTLNKTITDIVKDGSAGDKDIEQTIYHSLSPFLDEYNLIDNCFSEGLVLSSYSFYERMLKQIAKSNKIVKQKDLPKSYAINYIDAIKQHLKISKFEENIETSITEIDSRYRSLRIDITHKEYTGFHKIDFFYIKESLDKIKEILLTINKAIETK</sequence>
<evidence type="ECO:0000313" key="1">
    <source>
        <dbReference type="EMBL" id="KAA6301781.1"/>
    </source>
</evidence>
<protein>
    <recommendedName>
        <fullName evidence="3">RiboL-PSP-HEPN domain-containing protein</fullName>
    </recommendedName>
</protein>
<organism evidence="1 2">
    <name type="scientific">Candidatus Ordinivivax streblomastigis</name>
    <dbReference type="NCBI Taxonomy" id="2540710"/>
    <lineage>
        <taxon>Bacteria</taxon>
        <taxon>Pseudomonadati</taxon>
        <taxon>Bacteroidota</taxon>
        <taxon>Bacteroidia</taxon>
        <taxon>Bacteroidales</taxon>
        <taxon>Candidatus Ordinivivax</taxon>
    </lineage>
</organism>
<dbReference type="Proteomes" id="UP000324575">
    <property type="component" value="Unassembled WGS sequence"/>
</dbReference>
<name>A0A5M8P050_9BACT</name>
<comment type="caution">
    <text evidence="1">The sequence shown here is derived from an EMBL/GenBank/DDBJ whole genome shotgun (WGS) entry which is preliminary data.</text>
</comment>
<proteinExistence type="predicted"/>
<dbReference type="EMBL" id="SNRX01000014">
    <property type="protein sequence ID" value="KAA6301781.1"/>
    <property type="molecule type" value="Genomic_DNA"/>
</dbReference>
<gene>
    <name evidence="1" type="ORF">EZS26_002090</name>
</gene>
<evidence type="ECO:0008006" key="3">
    <source>
        <dbReference type="Google" id="ProtNLM"/>
    </source>
</evidence>
<reference evidence="1 2" key="1">
    <citation type="submission" date="2019-03" db="EMBL/GenBank/DDBJ databases">
        <title>Single cell metagenomics reveals metabolic interactions within the superorganism composed of flagellate Streblomastix strix and complex community of Bacteroidetes bacteria on its surface.</title>
        <authorList>
            <person name="Treitli S.C."/>
            <person name="Kolisko M."/>
            <person name="Husnik F."/>
            <person name="Keeling P."/>
            <person name="Hampl V."/>
        </authorList>
    </citation>
    <scope>NUCLEOTIDE SEQUENCE [LARGE SCALE GENOMIC DNA]</scope>
    <source>
        <strain evidence="1">St1</strain>
    </source>
</reference>
<accession>A0A5M8P050</accession>
<evidence type="ECO:0000313" key="2">
    <source>
        <dbReference type="Proteomes" id="UP000324575"/>
    </source>
</evidence>
<dbReference type="AlphaFoldDB" id="A0A5M8P050"/>